<dbReference type="PANTHER" id="PTHR43578:SF3">
    <property type="entry name" value="NADH-QUINONE OXIDOREDUCTASE SUBUNIT F"/>
    <property type="match status" value="1"/>
</dbReference>
<sequence length="594" mass="64253">MIIPALHERQNARGGYLTSADMAAVAAEINQPLHRIQAVVSFYPHFRTEPPPKACVKICRDMACHLNGSVSMTERMKAWCQQEHGAEVEVEGVSCLGRCDRPPAATINDQLITAGDEARMKAAITSVLRDEDPQPDLDWDLAEPKVGRWEMDCYGGVGRYDAVRQFLAQGADPDVVLAALEKANLLGMGGAGGRAYKKWRDVLDATSSHGEKFIVCNADESEPGTFKDREILLAAPHLTIEGVILAGLVVGAKRGWIYVRHEYPEQIERCEKEIRRATEMGACGRNLFASGRDFHLNVFPSPGGYICGEQTALIEAMEGKRAEPRIRPPELQTNGLYQQPTLLSNVETFAWVPAILRDGGEWFAGRGLKSGPLAGTAGRLVKGKRLFSVSGDVARPGVYEVENGTTLGELIDVHCGGMKDGKQIAAVALSGPSGGLLSPRVPISQLNRRFVESALSEELSDMDVRDLPLDINLARAIGFMLGAGIVVYGTGCDVLAEAVANSRFYRNESCGKCVPCRIGSQKITEMGEALLAGRVSEEQLQSFQPTATQLGDVMTATSICGLGQVAAAPMQSILKSFPELARQACRNDSREAEQ</sequence>
<dbReference type="GO" id="GO:0051539">
    <property type="term" value="F:4 iron, 4 sulfur cluster binding"/>
    <property type="evidence" value="ECO:0007669"/>
    <property type="project" value="UniProtKB-KW"/>
</dbReference>
<dbReference type="SMART" id="SM00928">
    <property type="entry name" value="NADH_4Fe-4S"/>
    <property type="match status" value="1"/>
</dbReference>
<dbReference type="PANTHER" id="PTHR43578">
    <property type="entry name" value="NADH-QUINONE OXIDOREDUCTASE SUBUNIT F"/>
    <property type="match status" value="1"/>
</dbReference>
<keyword evidence="8" id="KW-1185">Reference proteome</keyword>
<evidence type="ECO:0000256" key="5">
    <source>
        <dbReference type="ARBA" id="ARBA00023014"/>
    </source>
</evidence>
<dbReference type="Gene3D" id="1.20.1440.230">
    <property type="entry name" value="NADH-ubiquinone oxidoreductase 51kDa subunit, iron-sulphur binding domain"/>
    <property type="match status" value="1"/>
</dbReference>
<dbReference type="Pfam" id="PF10531">
    <property type="entry name" value="SLBB"/>
    <property type="match status" value="1"/>
</dbReference>
<keyword evidence="4" id="KW-0408">Iron</keyword>
<dbReference type="InterPro" id="IPR001949">
    <property type="entry name" value="NADH-UbQ_OxRdtase_51kDa_CS"/>
</dbReference>
<dbReference type="SUPFAM" id="SSF52833">
    <property type="entry name" value="Thioredoxin-like"/>
    <property type="match status" value="1"/>
</dbReference>
<dbReference type="GO" id="GO:0010181">
    <property type="term" value="F:FMN binding"/>
    <property type="evidence" value="ECO:0007669"/>
    <property type="project" value="InterPro"/>
</dbReference>
<evidence type="ECO:0000256" key="1">
    <source>
        <dbReference type="ARBA" id="ARBA00007523"/>
    </source>
</evidence>
<dbReference type="SUPFAM" id="SSF142984">
    <property type="entry name" value="Nqo1 middle domain-like"/>
    <property type="match status" value="1"/>
</dbReference>
<dbReference type="PROSITE" id="PS00645">
    <property type="entry name" value="COMPLEX1_51K_2"/>
    <property type="match status" value="1"/>
</dbReference>
<dbReference type="InterPro" id="IPR037225">
    <property type="entry name" value="Nuo51_FMN-bd_sf"/>
</dbReference>
<dbReference type="InterPro" id="IPR011538">
    <property type="entry name" value="Nuo51_FMN-bd"/>
</dbReference>
<organism evidence="7 8">
    <name type="scientific">Roseiconus nitratireducens</name>
    <dbReference type="NCBI Taxonomy" id="2605748"/>
    <lineage>
        <taxon>Bacteria</taxon>
        <taxon>Pseudomonadati</taxon>
        <taxon>Planctomycetota</taxon>
        <taxon>Planctomycetia</taxon>
        <taxon>Pirellulales</taxon>
        <taxon>Pirellulaceae</taxon>
        <taxon>Roseiconus</taxon>
    </lineage>
</organism>
<evidence type="ECO:0000256" key="4">
    <source>
        <dbReference type="ARBA" id="ARBA00023004"/>
    </source>
</evidence>
<dbReference type="InterPro" id="IPR019575">
    <property type="entry name" value="Nuop51_4Fe4S-bd"/>
</dbReference>
<dbReference type="InterPro" id="IPR019554">
    <property type="entry name" value="Soluble_ligand-bd"/>
</dbReference>
<name>A0A5M6DBY7_9BACT</name>
<dbReference type="Gene3D" id="3.10.20.600">
    <property type="match status" value="1"/>
</dbReference>
<evidence type="ECO:0000256" key="2">
    <source>
        <dbReference type="ARBA" id="ARBA00022485"/>
    </source>
</evidence>
<comment type="caution">
    <text evidence="7">The sequence shown here is derived from an EMBL/GenBank/DDBJ whole genome shotgun (WGS) entry which is preliminary data.</text>
</comment>
<dbReference type="InterPro" id="IPR041921">
    <property type="entry name" value="NuoE_N"/>
</dbReference>
<dbReference type="Proteomes" id="UP000324479">
    <property type="component" value="Unassembled WGS sequence"/>
</dbReference>
<keyword evidence="3" id="KW-0479">Metal-binding</keyword>
<accession>A0A5M6DBY7</accession>
<proteinExistence type="inferred from homology"/>
<dbReference type="InterPro" id="IPR036249">
    <property type="entry name" value="Thioredoxin-like_sf"/>
</dbReference>
<dbReference type="GO" id="GO:0008137">
    <property type="term" value="F:NADH dehydrogenase (ubiquinone) activity"/>
    <property type="evidence" value="ECO:0007669"/>
    <property type="project" value="InterPro"/>
</dbReference>
<dbReference type="AlphaFoldDB" id="A0A5M6DBY7"/>
<comment type="similarity">
    <text evidence="1">Belongs to the complex I 51 kDa subunit family.</text>
</comment>
<gene>
    <name evidence="7" type="ORF">FYK55_11095</name>
</gene>
<dbReference type="Gene3D" id="3.40.30.10">
    <property type="entry name" value="Glutaredoxin"/>
    <property type="match status" value="1"/>
</dbReference>
<dbReference type="InterPro" id="IPR037207">
    <property type="entry name" value="Nuop51_4Fe4S-bd_sf"/>
</dbReference>
<dbReference type="Gene3D" id="1.10.10.1590">
    <property type="entry name" value="NADH-quinone oxidoreductase subunit E"/>
    <property type="match status" value="1"/>
</dbReference>
<dbReference type="EMBL" id="VWOX01000005">
    <property type="protein sequence ID" value="KAA5543900.1"/>
    <property type="molecule type" value="Genomic_DNA"/>
</dbReference>
<evidence type="ECO:0000259" key="6">
    <source>
        <dbReference type="SMART" id="SM00928"/>
    </source>
</evidence>
<evidence type="ECO:0000256" key="3">
    <source>
        <dbReference type="ARBA" id="ARBA00022723"/>
    </source>
</evidence>
<dbReference type="Pfam" id="PF10589">
    <property type="entry name" value="NADH_4Fe-4S"/>
    <property type="match status" value="1"/>
</dbReference>
<reference evidence="7 8" key="1">
    <citation type="submission" date="2019-08" db="EMBL/GenBank/DDBJ databases">
        <authorList>
            <person name="Dhanesh K."/>
            <person name="Kumar G."/>
            <person name="Sasikala C."/>
            <person name="Venkata Ramana C."/>
        </authorList>
    </citation>
    <scope>NUCLEOTIDE SEQUENCE [LARGE SCALE GENOMIC DNA]</scope>
    <source>
        <strain evidence="7 8">JC645</strain>
    </source>
</reference>
<keyword evidence="5" id="KW-0411">Iron-sulfur</keyword>
<protein>
    <submittedName>
        <fullName evidence="7">NADH-quinone oxidoreductase subunit L</fullName>
    </submittedName>
</protein>
<dbReference type="SUPFAM" id="SSF140490">
    <property type="entry name" value="Nqo1C-terminal domain-like"/>
    <property type="match status" value="1"/>
</dbReference>
<dbReference type="Pfam" id="PF01257">
    <property type="entry name" value="2Fe-2S_thioredx"/>
    <property type="match status" value="1"/>
</dbReference>
<dbReference type="Gene3D" id="3.40.50.11540">
    <property type="entry name" value="NADH-ubiquinone oxidoreductase 51kDa subunit"/>
    <property type="match status" value="1"/>
</dbReference>
<dbReference type="SUPFAM" id="SSF142019">
    <property type="entry name" value="Nqo1 FMN-binding domain-like"/>
    <property type="match status" value="1"/>
</dbReference>
<evidence type="ECO:0000313" key="7">
    <source>
        <dbReference type="EMBL" id="KAA5543900.1"/>
    </source>
</evidence>
<dbReference type="GO" id="GO:0046872">
    <property type="term" value="F:metal ion binding"/>
    <property type="evidence" value="ECO:0007669"/>
    <property type="project" value="UniProtKB-KW"/>
</dbReference>
<keyword evidence="2" id="KW-0004">4Fe-4S</keyword>
<evidence type="ECO:0000313" key="8">
    <source>
        <dbReference type="Proteomes" id="UP000324479"/>
    </source>
</evidence>
<feature type="domain" description="NADH-ubiquinone oxidoreductase 51kDa subunit iron-sulphur binding" evidence="6">
    <location>
        <begin position="495"/>
        <end position="540"/>
    </location>
</feature>
<dbReference type="Pfam" id="PF01512">
    <property type="entry name" value="Complex1_51K"/>
    <property type="match status" value="1"/>
</dbReference>